<protein>
    <submittedName>
        <fullName evidence="2">Uncharacterized protein</fullName>
    </submittedName>
</protein>
<evidence type="ECO:0000313" key="3">
    <source>
        <dbReference type="Proteomes" id="UP000230066"/>
    </source>
</evidence>
<dbReference type="InterPro" id="IPR004142">
    <property type="entry name" value="NDRG"/>
</dbReference>
<organism evidence="2 3">
    <name type="scientific">Fasciola hepatica</name>
    <name type="common">Liver fluke</name>
    <dbReference type="NCBI Taxonomy" id="6192"/>
    <lineage>
        <taxon>Eukaryota</taxon>
        <taxon>Metazoa</taxon>
        <taxon>Spiralia</taxon>
        <taxon>Lophotrochozoa</taxon>
        <taxon>Platyhelminthes</taxon>
        <taxon>Trematoda</taxon>
        <taxon>Digenea</taxon>
        <taxon>Plagiorchiida</taxon>
        <taxon>Echinostomata</taxon>
        <taxon>Echinostomatoidea</taxon>
        <taxon>Fasciolidae</taxon>
        <taxon>Fasciola</taxon>
    </lineage>
</organism>
<dbReference type="InterPro" id="IPR029058">
    <property type="entry name" value="AB_hydrolase_fold"/>
</dbReference>
<dbReference type="Gene3D" id="3.40.50.1820">
    <property type="entry name" value="alpha/beta hydrolase"/>
    <property type="match status" value="1"/>
</dbReference>
<evidence type="ECO:0000256" key="1">
    <source>
        <dbReference type="ARBA" id="ARBA00005598"/>
    </source>
</evidence>
<keyword evidence="3" id="KW-1185">Reference proteome</keyword>
<sequence length="165" mass="18864">MDTDSEVELRNAVENFRQNLRHSINPKNLNKFITSYMQRNNISDSLGNFKCPALLLAGSLSSQHRACRQFYEDLTKAKKNSDSSPALREFVMVDGVANVIAERPDKVIGSMQFFLQGLGLMSNLKIQKTPMQLNRRMSMQDYDRPLGKLHFVNRLSQQIAEEPDL</sequence>
<dbReference type="AlphaFoldDB" id="A0A4E0RA41"/>
<accession>A0A4E0RA41</accession>
<proteinExistence type="inferred from homology"/>
<dbReference type="Proteomes" id="UP000230066">
    <property type="component" value="Unassembled WGS sequence"/>
</dbReference>
<dbReference type="EMBL" id="JXXN02002074">
    <property type="protein sequence ID" value="THD23575.1"/>
    <property type="molecule type" value="Genomic_DNA"/>
</dbReference>
<reference evidence="2" key="1">
    <citation type="submission" date="2019-03" db="EMBL/GenBank/DDBJ databases">
        <title>Improved annotation for the trematode Fasciola hepatica.</title>
        <authorList>
            <person name="Choi Y.-J."/>
            <person name="Martin J."/>
            <person name="Mitreva M."/>
        </authorList>
    </citation>
    <scope>NUCLEOTIDE SEQUENCE [LARGE SCALE GENOMIC DNA]</scope>
</reference>
<comment type="similarity">
    <text evidence="1">Belongs to the NDRG family.</text>
</comment>
<gene>
    <name evidence="2" type="ORF">D915_005558</name>
</gene>
<name>A0A4E0RA41_FASHE</name>
<comment type="caution">
    <text evidence="2">The sequence shown here is derived from an EMBL/GenBank/DDBJ whole genome shotgun (WGS) entry which is preliminary data.</text>
</comment>
<dbReference type="PANTHER" id="PTHR11034">
    <property type="entry name" value="N-MYC DOWNSTREAM REGULATED"/>
    <property type="match status" value="1"/>
</dbReference>
<evidence type="ECO:0000313" key="2">
    <source>
        <dbReference type="EMBL" id="THD23575.1"/>
    </source>
</evidence>
<dbReference type="Pfam" id="PF03096">
    <property type="entry name" value="Ndr"/>
    <property type="match status" value="1"/>
</dbReference>